<comment type="caution">
    <text evidence="2">The sequence shown here is derived from an EMBL/GenBank/DDBJ whole genome shotgun (WGS) entry which is preliminary data.</text>
</comment>
<evidence type="ECO:0000313" key="2">
    <source>
        <dbReference type="EMBL" id="GLQ30814.1"/>
    </source>
</evidence>
<dbReference type="RefSeq" id="WP_284380184.1">
    <property type="nucleotide sequence ID" value="NZ_BSNM01000009.1"/>
</dbReference>
<protein>
    <submittedName>
        <fullName evidence="2">Uncharacterized protein</fullName>
    </submittedName>
</protein>
<feature type="chain" id="PRO_5041425549" evidence="1">
    <location>
        <begin position="22"/>
        <end position="101"/>
    </location>
</feature>
<gene>
    <name evidence="2" type="ORF">GCM10007876_12930</name>
</gene>
<proteinExistence type="predicted"/>
<evidence type="ECO:0000313" key="3">
    <source>
        <dbReference type="Proteomes" id="UP001161389"/>
    </source>
</evidence>
<keyword evidence="1" id="KW-0732">Signal</keyword>
<reference evidence="2" key="1">
    <citation type="journal article" date="2014" name="Int. J. Syst. Evol. Microbiol.">
        <title>Complete genome sequence of Corynebacterium casei LMG S-19264T (=DSM 44701T), isolated from a smear-ripened cheese.</title>
        <authorList>
            <consortium name="US DOE Joint Genome Institute (JGI-PGF)"/>
            <person name="Walter F."/>
            <person name="Albersmeier A."/>
            <person name="Kalinowski J."/>
            <person name="Ruckert C."/>
        </authorList>
    </citation>
    <scope>NUCLEOTIDE SEQUENCE</scope>
    <source>
        <strain evidence="2">NBRC 110071</strain>
    </source>
</reference>
<sequence length="101" mass="10912">MKLRTLAMGSLIALSAGTAIAGDSYVCVNGDAERKISVVYTQPGFTVPCEVVYEKASGMQTLWRAENEEGYCEEKAKAFAEKQASWGFECNMMSEQAAAAN</sequence>
<name>A0AA37S9W5_9GAMM</name>
<feature type="signal peptide" evidence="1">
    <location>
        <begin position="1"/>
        <end position="21"/>
    </location>
</feature>
<dbReference type="EMBL" id="BSNM01000009">
    <property type="protein sequence ID" value="GLQ30814.1"/>
    <property type="molecule type" value="Genomic_DNA"/>
</dbReference>
<dbReference type="AlphaFoldDB" id="A0AA37S9W5"/>
<keyword evidence="3" id="KW-1185">Reference proteome</keyword>
<accession>A0AA37S9W5</accession>
<evidence type="ECO:0000256" key="1">
    <source>
        <dbReference type="SAM" id="SignalP"/>
    </source>
</evidence>
<organism evidence="2 3">
    <name type="scientific">Litoribrevibacter albus</name>
    <dbReference type="NCBI Taxonomy" id="1473156"/>
    <lineage>
        <taxon>Bacteria</taxon>
        <taxon>Pseudomonadati</taxon>
        <taxon>Pseudomonadota</taxon>
        <taxon>Gammaproteobacteria</taxon>
        <taxon>Oceanospirillales</taxon>
        <taxon>Oceanospirillaceae</taxon>
        <taxon>Litoribrevibacter</taxon>
    </lineage>
</organism>
<dbReference type="Proteomes" id="UP001161389">
    <property type="component" value="Unassembled WGS sequence"/>
</dbReference>
<reference evidence="2" key="2">
    <citation type="submission" date="2023-01" db="EMBL/GenBank/DDBJ databases">
        <title>Draft genome sequence of Litoribrevibacter albus strain NBRC 110071.</title>
        <authorList>
            <person name="Sun Q."/>
            <person name="Mori K."/>
        </authorList>
    </citation>
    <scope>NUCLEOTIDE SEQUENCE</scope>
    <source>
        <strain evidence="2">NBRC 110071</strain>
    </source>
</reference>